<dbReference type="GO" id="GO:0070573">
    <property type="term" value="F:metallodipeptidase activity"/>
    <property type="evidence" value="ECO:0007669"/>
    <property type="project" value="InterPro"/>
</dbReference>
<dbReference type="Pfam" id="PF04389">
    <property type="entry name" value="Peptidase_M28"/>
    <property type="match status" value="1"/>
</dbReference>
<evidence type="ECO:0000256" key="5">
    <source>
        <dbReference type="ARBA" id="ARBA00014116"/>
    </source>
</evidence>
<keyword evidence="17" id="KW-0325">Glycoprotein</keyword>
<reference evidence="23" key="1">
    <citation type="submission" date="2017-04" db="EMBL/GenBank/DDBJ databases">
        <authorList>
            <person name="Varghese N."/>
            <person name="Submissions S."/>
        </authorList>
    </citation>
    <scope>NUCLEOTIDE SEQUENCE [LARGE SCALE GENOMIC DNA]</scope>
    <source>
        <strain evidence="23">RKEM611</strain>
    </source>
</reference>
<dbReference type="InterPro" id="IPR007484">
    <property type="entry name" value="Peptidase_M28"/>
</dbReference>
<dbReference type="GO" id="GO:0004180">
    <property type="term" value="F:carboxypeptidase activity"/>
    <property type="evidence" value="ECO:0007669"/>
    <property type="project" value="UniProtKB-KW"/>
</dbReference>
<feature type="domain" description="Peptidase M28" evidence="21">
    <location>
        <begin position="211"/>
        <end position="400"/>
    </location>
</feature>
<evidence type="ECO:0000313" key="22">
    <source>
        <dbReference type="EMBL" id="SMF76196.1"/>
    </source>
</evidence>
<dbReference type="SUPFAM" id="SSF53187">
    <property type="entry name" value="Zn-dependent exopeptidases"/>
    <property type="match status" value="1"/>
</dbReference>
<protein>
    <recommendedName>
        <fullName evidence="5">Carboxypeptidase Q</fullName>
    </recommendedName>
    <alternativeName>
        <fullName evidence="20">Plasma glutamate carboxypeptidase</fullName>
    </alternativeName>
</protein>
<evidence type="ECO:0000259" key="21">
    <source>
        <dbReference type="Pfam" id="PF04389"/>
    </source>
</evidence>
<evidence type="ECO:0000256" key="4">
    <source>
        <dbReference type="ARBA" id="ARBA00004613"/>
    </source>
</evidence>
<keyword evidence="11" id="KW-0378">Hydrolase</keyword>
<evidence type="ECO:0000256" key="7">
    <source>
        <dbReference type="ARBA" id="ARBA00022645"/>
    </source>
</evidence>
<keyword evidence="23" id="KW-1185">Reference proteome</keyword>
<evidence type="ECO:0000256" key="11">
    <source>
        <dbReference type="ARBA" id="ARBA00022801"/>
    </source>
</evidence>
<keyword evidence="8" id="KW-0645">Protease</keyword>
<evidence type="ECO:0000256" key="9">
    <source>
        <dbReference type="ARBA" id="ARBA00022723"/>
    </source>
</evidence>
<evidence type="ECO:0000256" key="1">
    <source>
        <dbReference type="ARBA" id="ARBA00004240"/>
    </source>
</evidence>
<evidence type="ECO:0000256" key="16">
    <source>
        <dbReference type="ARBA" id="ARBA00023145"/>
    </source>
</evidence>
<keyword evidence="7" id="KW-0121">Carboxypeptidase</keyword>
<evidence type="ECO:0000256" key="14">
    <source>
        <dbReference type="ARBA" id="ARBA00023034"/>
    </source>
</evidence>
<organism evidence="22 23">
    <name type="scientific">Pseudobacteriovorax antillogorgiicola</name>
    <dbReference type="NCBI Taxonomy" id="1513793"/>
    <lineage>
        <taxon>Bacteria</taxon>
        <taxon>Pseudomonadati</taxon>
        <taxon>Bdellovibrionota</taxon>
        <taxon>Oligoflexia</taxon>
        <taxon>Oligoflexales</taxon>
        <taxon>Pseudobacteriovoracaceae</taxon>
        <taxon>Pseudobacteriovorax</taxon>
    </lineage>
</organism>
<dbReference type="GO" id="GO:0046872">
    <property type="term" value="F:metal ion binding"/>
    <property type="evidence" value="ECO:0007669"/>
    <property type="project" value="UniProtKB-KW"/>
</dbReference>
<evidence type="ECO:0000256" key="17">
    <source>
        <dbReference type="ARBA" id="ARBA00023180"/>
    </source>
</evidence>
<accession>A0A1Y6CLQ8</accession>
<dbReference type="AlphaFoldDB" id="A0A1Y6CLQ8"/>
<keyword evidence="13" id="KW-0862">Zinc</keyword>
<evidence type="ECO:0000256" key="10">
    <source>
        <dbReference type="ARBA" id="ARBA00022729"/>
    </source>
</evidence>
<comment type="subcellular location">
    <subcellularLocation>
        <location evidence="1">Endoplasmic reticulum</location>
    </subcellularLocation>
    <subcellularLocation>
        <location evidence="3">Golgi apparatus</location>
    </subcellularLocation>
    <subcellularLocation>
        <location evidence="2">Lysosome</location>
    </subcellularLocation>
    <subcellularLocation>
        <location evidence="4">Secreted</location>
    </subcellularLocation>
</comment>
<dbReference type="Proteomes" id="UP000192907">
    <property type="component" value="Unassembled WGS sequence"/>
</dbReference>
<evidence type="ECO:0000256" key="15">
    <source>
        <dbReference type="ARBA" id="ARBA00023049"/>
    </source>
</evidence>
<dbReference type="InterPro" id="IPR039866">
    <property type="entry name" value="CPQ"/>
</dbReference>
<evidence type="ECO:0000313" key="23">
    <source>
        <dbReference type="Proteomes" id="UP000192907"/>
    </source>
</evidence>
<evidence type="ECO:0000256" key="18">
    <source>
        <dbReference type="ARBA" id="ARBA00023228"/>
    </source>
</evidence>
<keyword evidence="9" id="KW-0479">Metal-binding</keyword>
<evidence type="ECO:0000256" key="2">
    <source>
        <dbReference type="ARBA" id="ARBA00004371"/>
    </source>
</evidence>
<keyword evidence="12" id="KW-0256">Endoplasmic reticulum</keyword>
<proteinExistence type="predicted"/>
<dbReference type="GO" id="GO:0006508">
    <property type="term" value="P:proteolysis"/>
    <property type="evidence" value="ECO:0007669"/>
    <property type="project" value="UniProtKB-KW"/>
</dbReference>
<evidence type="ECO:0000256" key="12">
    <source>
        <dbReference type="ARBA" id="ARBA00022824"/>
    </source>
</evidence>
<dbReference type="GO" id="GO:0005576">
    <property type="term" value="C:extracellular region"/>
    <property type="evidence" value="ECO:0007669"/>
    <property type="project" value="UniProtKB-SubCell"/>
</dbReference>
<dbReference type="EMBL" id="FWZT01000030">
    <property type="protein sequence ID" value="SMF76196.1"/>
    <property type="molecule type" value="Genomic_DNA"/>
</dbReference>
<dbReference type="GO" id="GO:0005764">
    <property type="term" value="C:lysosome"/>
    <property type="evidence" value="ECO:0007669"/>
    <property type="project" value="UniProtKB-SubCell"/>
</dbReference>
<keyword evidence="14" id="KW-0333">Golgi apparatus</keyword>
<dbReference type="STRING" id="1513793.SAMN06296036_1307"/>
<evidence type="ECO:0000256" key="6">
    <source>
        <dbReference type="ARBA" id="ARBA00022525"/>
    </source>
</evidence>
<dbReference type="PANTHER" id="PTHR12053">
    <property type="entry name" value="PROTEASE FAMILY M28 PLASMA GLUTAMATE CARBOXYPEPTIDASE-RELATED"/>
    <property type="match status" value="1"/>
</dbReference>
<keyword evidence="18" id="KW-0458">Lysosome</keyword>
<evidence type="ECO:0000256" key="13">
    <source>
        <dbReference type="ARBA" id="ARBA00022833"/>
    </source>
</evidence>
<keyword evidence="15" id="KW-0482">Metalloprotease</keyword>
<keyword evidence="10" id="KW-0732">Signal</keyword>
<comment type="subunit">
    <text evidence="19">Homodimer. The monomeric form is inactive while the homodimer is active.</text>
</comment>
<evidence type="ECO:0000256" key="8">
    <source>
        <dbReference type="ARBA" id="ARBA00022670"/>
    </source>
</evidence>
<keyword evidence="6" id="KW-0964">Secreted</keyword>
<evidence type="ECO:0000256" key="3">
    <source>
        <dbReference type="ARBA" id="ARBA00004555"/>
    </source>
</evidence>
<evidence type="ECO:0000256" key="20">
    <source>
        <dbReference type="ARBA" id="ARBA00033328"/>
    </source>
</evidence>
<keyword evidence="16" id="KW-0865">Zymogen</keyword>
<dbReference type="OrthoDB" id="5288352at2"/>
<name>A0A1Y6CLQ8_9BACT</name>
<sequence>MRCPSYLLIIFIVALPAMGMDPSFSFETQANGRLIWKDAQTQLFVSQQTLRQQDQLISVIKFPSHSNLLDLVPSERILARRTYDFYFDIAAISSSDLRLISSLAPAIHQLGGQCGLIETFPLNRQLTQADNEIAPVYSSLATLDAPLSSLESIDQDRILSHIETLVNLGTRFHTTGTVASETVSSLMTAANTNSLFTIEAYEHDITSQNSVIARLTGTSLPEETIVIGAHLDSINNLNNSDAPGADDDASGVAILVEMIQVINSLNLSFARTIELQAYAAEEVGLWGSGDIADDYVSSGKAVVGAMQIDMTMYGPNGEDPTIFLVETDTSRDLRRSAVNLIKNYLDGAYSFAVLSRGTSDHKSWSDRGVPALFGFESIPGYNPYIHSSLDTSSQFNNYALNLQISKLALLFLHHYAGVNAASSEYASEKESLFSSAGSDIALAISSGIYLAAGTSTDVATVELCQIDEATQSDCSQERLLLEQFLDRGTRRIFYGEQALDLAAGQKWRVWAYDQGDDLLQKRDIVLSDP</sequence>
<gene>
    <name evidence="22" type="ORF">SAMN06296036_1307</name>
</gene>
<dbReference type="PANTHER" id="PTHR12053:SF3">
    <property type="entry name" value="CARBOXYPEPTIDASE Q"/>
    <property type="match status" value="1"/>
</dbReference>
<evidence type="ECO:0000256" key="19">
    <source>
        <dbReference type="ARBA" id="ARBA00025833"/>
    </source>
</evidence>
<dbReference type="Gene3D" id="3.40.630.10">
    <property type="entry name" value="Zn peptidases"/>
    <property type="match status" value="1"/>
</dbReference>